<evidence type="ECO:0000313" key="4">
    <source>
        <dbReference type="EMBL" id="KAJ3640209.1"/>
    </source>
</evidence>
<proteinExistence type="predicted"/>
<organism evidence="4 5">
    <name type="scientific">Zophobas morio</name>
    <dbReference type="NCBI Taxonomy" id="2755281"/>
    <lineage>
        <taxon>Eukaryota</taxon>
        <taxon>Metazoa</taxon>
        <taxon>Ecdysozoa</taxon>
        <taxon>Arthropoda</taxon>
        <taxon>Hexapoda</taxon>
        <taxon>Insecta</taxon>
        <taxon>Pterygota</taxon>
        <taxon>Neoptera</taxon>
        <taxon>Endopterygota</taxon>
        <taxon>Coleoptera</taxon>
        <taxon>Polyphaga</taxon>
        <taxon>Cucujiformia</taxon>
        <taxon>Tenebrionidae</taxon>
        <taxon>Zophobas</taxon>
    </lineage>
</organism>
<sequence length="106" mass="11487">MGFLLLLLLLVCGSMSAHQGSGQRLSANIGVTCVCADCGRSVRRSRQPRVGALGRIIHGKQSVRGAWPWQVSLQLLHPQFGFLGHWCGGVLISPEWLLTAAHCINK</sequence>
<gene>
    <name evidence="4" type="ORF">Zmor_003523</name>
</gene>
<dbReference type="InterPro" id="IPR001254">
    <property type="entry name" value="Trypsin_dom"/>
</dbReference>
<keyword evidence="2" id="KW-0732">Signal</keyword>
<dbReference type="InterPro" id="IPR043504">
    <property type="entry name" value="Peptidase_S1_PA_chymotrypsin"/>
</dbReference>
<dbReference type="PROSITE" id="PS50240">
    <property type="entry name" value="TRYPSIN_DOM"/>
    <property type="match status" value="1"/>
</dbReference>
<accession>A0AA38M240</accession>
<dbReference type="InterPro" id="IPR018114">
    <property type="entry name" value="TRYPSIN_HIS"/>
</dbReference>
<feature type="chain" id="PRO_5041456294" description="Peptidase S1 domain-containing protein" evidence="2">
    <location>
        <begin position="18"/>
        <end position="106"/>
    </location>
</feature>
<dbReference type="Gene3D" id="2.40.10.10">
    <property type="entry name" value="Trypsin-like serine proteases"/>
    <property type="match status" value="1"/>
</dbReference>
<dbReference type="GO" id="GO:0006508">
    <property type="term" value="P:proteolysis"/>
    <property type="evidence" value="ECO:0007669"/>
    <property type="project" value="InterPro"/>
</dbReference>
<protein>
    <recommendedName>
        <fullName evidence="3">Peptidase S1 domain-containing protein</fullName>
    </recommendedName>
</protein>
<evidence type="ECO:0000256" key="2">
    <source>
        <dbReference type="SAM" id="SignalP"/>
    </source>
</evidence>
<keyword evidence="5" id="KW-1185">Reference proteome</keyword>
<dbReference type="Proteomes" id="UP001168821">
    <property type="component" value="Unassembled WGS sequence"/>
</dbReference>
<keyword evidence="1" id="KW-1015">Disulfide bond</keyword>
<feature type="domain" description="Peptidase S1" evidence="3">
    <location>
        <begin position="56"/>
        <end position="106"/>
    </location>
</feature>
<name>A0AA38M240_9CUCU</name>
<dbReference type="AlphaFoldDB" id="A0AA38M240"/>
<dbReference type="SUPFAM" id="SSF50494">
    <property type="entry name" value="Trypsin-like serine proteases"/>
    <property type="match status" value="1"/>
</dbReference>
<dbReference type="PANTHER" id="PTHR24252">
    <property type="entry name" value="ACROSIN-RELATED"/>
    <property type="match status" value="1"/>
</dbReference>
<evidence type="ECO:0000256" key="1">
    <source>
        <dbReference type="ARBA" id="ARBA00023157"/>
    </source>
</evidence>
<dbReference type="GO" id="GO:0004252">
    <property type="term" value="F:serine-type endopeptidase activity"/>
    <property type="evidence" value="ECO:0007669"/>
    <property type="project" value="InterPro"/>
</dbReference>
<feature type="signal peptide" evidence="2">
    <location>
        <begin position="1"/>
        <end position="17"/>
    </location>
</feature>
<reference evidence="4" key="1">
    <citation type="journal article" date="2023" name="G3 (Bethesda)">
        <title>Whole genome assemblies of Zophobas morio and Tenebrio molitor.</title>
        <authorList>
            <person name="Kaur S."/>
            <person name="Stinson S.A."/>
            <person name="diCenzo G.C."/>
        </authorList>
    </citation>
    <scope>NUCLEOTIDE SEQUENCE</scope>
    <source>
        <strain evidence="4">QUZm001</strain>
    </source>
</reference>
<evidence type="ECO:0000259" key="3">
    <source>
        <dbReference type="PROSITE" id="PS50240"/>
    </source>
</evidence>
<dbReference type="PROSITE" id="PS00134">
    <property type="entry name" value="TRYPSIN_HIS"/>
    <property type="match status" value="1"/>
</dbReference>
<dbReference type="InterPro" id="IPR009003">
    <property type="entry name" value="Peptidase_S1_PA"/>
</dbReference>
<dbReference type="EMBL" id="JALNTZ010000010">
    <property type="protein sequence ID" value="KAJ3640209.1"/>
    <property type="molecule type" value="Genomic_DNA"/>
</dbReference>
<comment type="caution">
    <text evidence="4">The sequence shown here is derived from an EMBL/GenBank/DDBJ whole genome shotgun (WGS) entry which is preliminary data.</text>
</comment>
<evidence type="ECO:0000313" key="5">
    <source>
        <dbReference type="Proteomes" id="UP001168821"/>
    </source>
</evidence>
<dbReference type="Pfam" id="PF00089">
    <property type="entry name" value="Trypsin"/>
    <property type="match status" value="1"/>
</dbReference>
<dbReference type="PANTHER" id="PTHR24252:SF7">
    <property type="entry name" value="HYALIN"/>
    <property type="match status" value="1"/>
</dbReference>